<sequence>MSTNRFLLIKALGNSIWGEVDHVMCQLLAAELTNRIPVVYWGMESLYSESLTSNAYEFFFEPVSQFTFHDVIRKEYTYFPSVWRFENILAEDTDRMRMEDRDLKSMMRSDANVLVSDVYYPLRAFLPFIKSDHWAYGKTPHQIYRTLFDTYLKLKPEILKEIRKFINTNPNFRDEKPIIGVHVKGNAIVNEVAQLYDLNEFYKPNIWQFIVRYSARHLLVITDSNKLFSQYRKLYGKNDMLIYTDSKKVPLKERIATCLLDYPNKRHKGVEMVKDTIEIIKDTYLITQCDFFIGNGYSNLSNTVMRLKDWPETNIKLLY</sequence>
<evidence type="ECO:0000313" key="1">
    <source>
        <dbReference type="EMBL" id="OPX42402.1"/>
    </source>
</evidence>
<organism evidence="1 2">
    <name type="scientific">Ruminiclostridium hungatei</name>
    <name type="common">Clostridium hungatei</name>
    <dbReference type="NCBI Taxonomy" id="48256"/>
    <lineage>
        <taxon>Bacteria</taxon>
        <taxon>Bacillati</taxon>
        <taxon>Bacillota</taxon>
        <taxon>Clostridia</taxon>
        <taxon>Eubacteriales</taxon>
        <taxon>Oscillospiraceae</taxon>
        <taxon>Ruminiclostridium</taxon>
    </lineage>
</organism>
<dbReference type="EMBL" id="MZGX01000029">
    <property type="protein sequence ID" value="OPX42402.1"/>
    <property type="molecule type" value="Genomic_DNA"/>
</dbReference>
<dbReference type="STRING" id="48256.CLHUN_36990"/>
<accession>A0A1V4SER5</accession>
<dbReference type="Gene3D" id="3.40.50.11350">
    <property type="match status" value="1"/>
</dbReference>
<comment type="caution">
    <text evidence="1">The sequence shown here is derived from an EMBL/GenBank/DDBJ whole genome shotgun (WGS) entry which is preliminary data.</text>
</comment>
<name>A0A1V4SER5_RUMHU</name>
<evidence type="ECO:0000313" key="2">
    <source>
        <dbReference type="Proteomes" id="UP000191554"/>
    </source>
</evidence>
<protein>
    <recommendedName>
        <fullName evidence="3">GDP-fucose protein O-fucosyltransferase</fullName>
    </recommendedName>
</protein>
<dbReference type="AlphaFoldDB" id="A0A1V4SER5"/>
<proteinExistence type="predicted"/>
<dbReference type="RefSeq" id="WP_080066105.1">
    <property type="nucleotide sequence ID" value="NZ_MZGX01000029.1"/>
</dbReference>
<dbReference type="Proteomes" id="UP000191554">
    <property type="component" value="Unassembled WGS sequence"/>
</dbReference>
<evidence type="ECO:0008006" key="3">
    <source>
        <dbReference type="Google" id="ProtNLM"/>
    </source>
</evidence>
<dbReference type="OrthoDB" id="1737455at2"/>
<reference evidence="1 2" key="1">
    <citation type="submission" date="2017-03" db="EMBL/GenBank/DDBJ databases">
        <title>Genome sequence of Clostridium hungatei DSM 14427.</title>
        <authorList>
            <person name="Poehlein A."/>
            <person name="Daniel R."/>
        </authorList>
    </citation>
    <scope>NUCLEOTIDE SEQUENCE [LARGE SCALE GENOMIC DNA]</scope>
    <source>
        <strain evidence="1 2">DSM 14427</strain>
    </source>
</reference>
<gene>
    <name evidence="1" type="ORF">CLHUN_36990</name>
</gene>
<keyword evidence="2" id="KW-1185">Reference proteome</keyword>